<keyword evidence="6" id="KW-0804">Transcription</keyword>
<keyword evidence="2" id="KW-0028">Amino-acid biosynthesis</keyword>
<evidence type="ECO:0000256" key="10">
    <source>
        <dbReference type="SAM" id="MobiDB-lite"/>
    </source>
</evidence>
<feature type="region of interest" description="Disordered" evidence="10">
    <location>
        <begin position="299"/>
        <end position="327"/>
    </location>
</feature>
<dbReference type="InterPro" id="IPR046347">
    <property type="entry name" value="bZIP_sf"/>
</dbReference>
<dbReference type="Proteomes" id="UP001412239">
    <property type="component" value="Unassembled WGS sequence"/>
</dbReference>
<evidence type="ECO:0000256" key="2">
    <source>
        <dbReference type="ARBA" id="ARBA00022605"/>
    </source>
</evidence>
<keyword evidence="5" id="KW-0010">Activator</keyword>
<feature type="domain" description="BZIP" evidence="11">
    <location>
        <begin position="391"/>
        <end position="405"/>
    </location>
</feature>
<evidence type="ECO:0000256" key="5">
    <source>
        <dbReference type="ARBA" id="ARBA00023159"/>
    </source>
</evidence>
<sequence length="438" mass="48879">MAFHNPSPEAFAANSLPPLPPTPRSPAVAHFDRTSTHDNQISFDDPVLFPSQRAQPSPRTLPNQLQQSQQQSRPAHLPQPRRVSEIVHGLGYPTTTSSFNHRQVSTSYQFTPSQPQDSSILTPESRQNSQQQQQQPILDPTTAAHYFLRQSQESSARAYKMKQGISSSPFPPFPFPSSLPSSPPMNPDMSWFQKSYRRPHATCRKSLNFYILEQNIKTIDPDTAFEEWFSSDFSPLTGVHDTSSPSVGPTISPQELLMNPPTSTATTNLASPLSLFDSPSESYETSPLFNGDDVSSDSQWFSLFPETNPDPEDPVVSPPMPNVPQSDALVGDLVGRLDEERVEGLDSPSTSPRYRSQSLSTQRRSTTAGVRKRAPLPPIVVEDPSDTVAMKRARNTLAARKSRAKKLERMEEMEAQIEELKAEVELWKDRALGHHRRV</sequence>
<comment type="similarity">
    <text evidence="8">Belongs to the bZIP family. GCN4 subfamily.</text>
</comment>
<dbReference type="GO" id="GO:0003677">
    <property type="term" value="F:DNA binding"/>
    <property type="evidence" value="ECO:0007669"/>
    <property type="project" value="UniProtKB-KW"/>
</dbReference>
<feature type="region of interest" description="Disordered" evidence="10">
    <location>
        <begin position="1"/>
        <end position="80"/>
    </location>
</feature>
<dbReference type="GO" id="GO:0008652">
    <property type="term" value="P:amino acid biosynthetic process"/>
    <property type="evidence" value="ECO:0007669"/>
    <property type="project" value="UniProtKB-KW"/>
</dbReference>
<dbReference type="Gene3D" id="3.30.160.60">
    <property type="entry name" value="Classic Zinc Finger"/>
    <property type="match status" value="1"/>
</dbReference>
<dbReference type="EMBL" id="LN891279">
    <property type="protein sequence ID" value="CUS06924.1"/>
    <property type="molecule type" value="Genomic_DNA"/>
</dbReference>
<name>A0A292PIS4_9PEZI</name>
<dbReference type="SUPFAM" id="SSF57959">
    <property type="entry name" value="Leucine zipper domain"/>
    <property type="match status" value="1"/>
</dbReference>
<feature type="region of interest" description="Disordered" evidence="10">
    <location>
        <begin position="239"/>
        <end position="264"/>
    </location>
</feature>
<keyword evidence="9" id="KW-0175">Coiled coil</keyword>
<feature type="compositionally biased region" description="Polar residues" evidence="10">
    <location>
        <begin position="240"/>
        <end position="253"/>
    </location>
</feature>
<feature type="compositionally biased region" description="Polar residues" evidence="10">
    <location>
        <begin position="272"/>
        <end position="288"/>
    </location>
</feature>
<feature type="compositionally biased region" description="Polar residues" evidence="10">
    <location>
        <begin position="52"/>
        <end position="63"/>
    </location>
</feature>
<dbReference type="Pfam" id="PF07716">
    <property type="entry name" value="bZIP_2"/>
    <property type="match status" value="1"/>
</dbReference>
<evidence type="ECO:0000256" key="1">
    <source>
        <dbReference type="ARBA" id="ARBA00004123"/>
    </source>
</evidence>
<evidence type="ECO:0000256" key="9">
    <source>
        <dbReference type="SAM" id="Coils"/>
    </source>
</evidence>
<dbReference type="InterPro" id="IPR004827">
    <property type="entry name" value="bZIP"/>
</dbReference>
<dbReference type="FunFam" id="3.30.160.60:FF:001491">
    <property type="entry name" value="Cross-pathway control protein A"/>
    <property type="match status" value="1"/>
</dbReference>
<keyword evidence="3" id="KW-0805">Transcription regulation</keyword>
<proteinExistence type="inferred from homology"/>
<evidence type="ECO:0000256" key="3">
    <source>
        <dbReference type="ARBA" id="ARBA00023015"/>
    </source>
</evidence>
<evidence type="ECO:0000313" key="12">
    <source>
        <dbReference type="EMBL" id="CUS06924.1"/>
    </source>
</evidence>
<reference evidence="12" key="1">
    <citation type="submission" date="2015-10" db="EMBL/GenBank/DDBJ databases">
        <authorList>
            <person name="Regsiter A."/>
            <person name="william w."/>
        </authorList>
    </citation>
    <scope>NUCLEOTIDE SEQUENCE</scope>
    <source>
        <strain evidence="12">Montdore</strain>
    </source>
</reference>
<gene>
    <name evidence="12" type="ORF">GSTUAT00008990001</name>
</gene>
<organism evidence="12 13">
    <name type="scientific">Tuber aestivum</name>
    <name type="common">summer truffle</name>
    <dbReference type="NCBI Taxonomy" id="59557"/>
    <lineage>
        <taxon>Eukaryota</taxon>
        <taxon>Fungi</taxon>
        <taxon>Dikarya</taxon>
        <taxon>Ascomycota</taxon>
        <taxon>Pezizomycotina</taxon>
        <taxon>Pezizomycetes</taxon>
        <taxon>Pezizales</taxon>
        <taxon>Tuberaceae</taxon>
        <taxon>Tuber</taxon>
    </lineage>
</organism>
<keyword evidence="13" id="KW-1185">Reference proteome</keyword>
<dbReference type="GO" id="GO:0005634">
    <property type="term" value="C:nucleus"/>
    <property type="evidence" value="ECO:0007669"/>
    <property type="project" value="UniProtKB-SubCell"/>
</dbReference>
<dbReference type="GO" id="GO:0003700">
    <property type="term" value="F:DNA-binding transcription factor activity"/>
    <property type="evidence" value="ECO:0007669"/>
    <property type="project" value="InterPro"/>
</dbReference>
<keyword evidence="4" id="KW-0238">DNA-binding</keyword>
<feature type="compositionally biased region" description="Low complexity" evidence="10">
    <location>
        <begin position="353"/>
        <end position="367"/>
    </location>
</feature>
<feature type="region of interest" description="Disordered" evidence="10">
    <location>
        <begin position="272"/>
        <end position="291"/>
    </location>
</feature>
<accession>A0A292PIS4</accession>
<feature type="region of interest" description="Disordered" evidence="10">
    <location>
        <begin position="94"/>
        <end position="136"/>
    </location>
</feature>
<keyword evidence="7" id="KW-0539">Nucleus</keyword>
<evidence type="ECO:0000313" key="13">
    <source>
        <dbReference type="Proteomes" id="UP001412239"/>
    </source>
</evidence>
<dbReference type="PROSITE" id="PS00036">
    <property type="entry name" value="BZIP_BASIC"/>
    <property type="match status" value="1"/>
</dbReference>
<evidence type="ECO:0000256" key="4">
    <source>
        <dbReference type="ARBA" id="ARBA00023125"/>
    </source>
</evidence>
<dbReference type="AlphaFoldDB" id="A0A292PIS4"/>
<evidence type="ECO:0000256" key="8">
    <source>
        <dbReference type="ARBA" id="ARBA00061302"/>
    </source>
</evidence>
<feature type="coiled-coil region" evidence="9">
    <location>
        <begin position="390"/>
        <end position="430"/>
    </location>
</feature>
<evidence type="ECO:0000256" key="6">
    <source>
        <dbReference type="ARBA" id="ARBA00023163"/>
    </source>
</evidence>
<protein>
    <recommendedName>
        <fullName evidence="11">BZIP domain-containing protein</fullName>
    </recommendedName>
</protein>
<evidence type="ECO:0000256" key="7">
    <source>
        <dbReference type="ARBA" id="ARBA00023242"/>
    </source>
</evidence>
<comment type="subcellular location">
    <subcellularLocation>
        <location evidence="1">Nucleus</location>
    </subcellularLocation>
</comment>
<evidence type="ECO:0000259" key="11">
    <source>
        <dbReference type="PROSITE" id="PS00036"/>
    </source>
</evidence>
<feature type="region of interest" description="Disordered" evidence="10">
    <location>
        <begin position="341"/>
        <end position="371"/>
    </location>
</feature>
<dbReference type="CDD" id="cd12193">
    <property type="entry name" value="bZIP_GCN4"/>
    <property type="match status" value="1"/>
</dbReference>
<feature type="compositionally biased region" description="Polar residues" evidence="10">
    <location>
        <begin position="94"/>
        <end position="129"/>
    </location>
</feature>